<dbReference type="SUPFAM" id="SSF52788">
    <property type="entry name" value="Phosphotyrosine protein phosphatases I"/>
    <property type="match status" value="1"/>
</dbReference>
<keyword evidence="9" id="KW-1185">Reference proteome</keyword>
<feature type="active site" evidence="6">
    <location>
        <position position="14"/>
    </location>
</feature>
<comment type="similarity">
    <text evidence="1">Belongs to the low molecular weight phosphotyrosine protein phosphatase family.</text>
</comment>
<accession>A0A3B0CTH0</accession>
<dbReference type="InterPro" id="IPR023485">
    <property type="entry name" value="Ptyr_pPase"/>
</dbReference>
<dbReference type="InterPro" id="IPR050438">
    <property type="entry name" value="LMW_PTPase"/>
</dbReference>
<keyword evidence="3" id="KW-0378">Hydrolase</keyword>
<dbReference type="PRINTS" id="PR00719">
    <property type="entry name" value="LMWPTPASE"/>
</dbReference>
<dbReference type="Pfam" id="PF01451">
    <property type="entry name" value="LMWPc"/>
    <property type="match status" value="1"/>
</dbReference>
<comment type="caution">
    <text evidence="8">The sequence shown here is derived from an EMBL/GenBank/DDBJ whole genome shotgun (WGS) entry which is preliminary data.</text>
</comment>
<dbReference type="SMART" id="SM00226">
    <property type="entry name" value="LMWPc"/>
    <property type="match status" value="1"/>
</dbReference>
<gene>
    <name evidence="8" type="ORF">D7M11_00240</name>
</gene>
<dbReference type="RefSeq" id="WP_120745145.1">
    <property type="nucleotide sequence ID" value="NZ_RBAH01000001.1"/>
</dbReference>
<dbReference type="PANTHER" id="PTHR11717">
    <property type="entry name" value="LOW MOLECULAR WEIGHT PROTEIN TYROSINE PHOSPHATASE"/>
    <property type="match status" value="1"/>
</dbReference>
<dbReference type="PANTHER" id="PTHR11717:SF7">
    <property type="entry name" value="LOW MOLECULAR WEIGHT PHOSPHOTYROSINE PROTEIN PHOSPHATASE"/>
    <property type="match status" value="1"/>
</dbReference>
<feature type="active site" description="Proton donor" evidence="6">
    <location>
        <position position="134"/>
    </location>
</feature>
<dbReference type="OrthoDB" id="9784339at2"/>
<evidence type="ECO:0000256" key="4">
    <source>
        <dbReference type="ARBA" id="ARBA00022912"/>
    </source>
</evidence>
<keyword evidence="4" id="KW-0904">Protein phosphatase</keyword>
<protein>
    <recommendedName>
        <fullName evidence="2">protein-tyrosine-phosphatase</fullName>
        <ecNumber evidence="2">3.1.3.48</ecNumber>
    </recommendedName>
</protein>
<organism evidence="8 9">
    <name type="scientific">Paenibacillus ginsengarvi</name>
    <dbReference type="NCBI Taxonomy" id="400777"/>
    <lineage>
        <taxon>Bacteria</taxon>
        <taxon>Bacillati</taxon>
        <taxon>Bacillota</taxon>
        <taxon>Bacilli</taxon>
        <taxon>Bacillales</taxon>
        <taxon>Paenibacillaceae</taxon>
        <taxon>Paenibacillus</taxon>
    </lineage>
</organism>
<dbReference type="EMBL" id="RBAH01000001">
    <property type="protein sequence ID" value="RKN86437.1"/>
    <property type="molecule type" value="Genomic_DNA"/>
</dbReference>
<evidence type="ECO:0000313" key="8">
    <source>
        <dbReference type="EMBL" id="RKN86437.1"/>
    </source>
</evidence>
<reference evidence="8 9" key="1">
    <citation type="journal article" date="2007" name="Int. J. Syst. Evol. Microbiol.">
        <title>Paenibacillus ginsengarvi sp. nov., isolated from soil from ginseng cultivation.</title>
        <authorList>
            <person name="Yoon M.H."/>
            <person name="Ten L.N."/>
            <person name="Im W.T."/>
        </authorList>
    </citation>
    <scope>NUCLEOTIDE SEQUENCE [LARGE SCALE GENOMIC DNA]</scope>
    <source>
        <strain evidence="8 9">KCTC 13059</strain>
    </source>
</reference>
<dbReference type="EC" id="3.1.3.48" evidence="2"/>
<dbReference type="AlphaFoldDB" id="A0A3B0CTH0"/>
<comment type="catalytic activity">
    <reaction evidence="5">
        <text>O-phospho-L-tyrosyl-[protein] + H2O = L-tyrosyl-[protein] + phosphate</text>
        <dbReference type="Rhea" id="RHEA:10684"/>
        <dbReference type="Rhea" id="RHEA-COMP:10136"/>
        <dbReference type="Rhea" id="RHEA-COMP:20101"/>
        <dbReference type="ChEBI" id="CHEBI:15377"/>
        <dbReference type="ChEBI" id="CHEBI:43474"/>
        <dbReference type="ChEBI" id="CHEBI:46858"/>
        <dbReference type="ChEBI" id="CHEBI:61978"/>
        <dbReference type="EC" id="3.1.3.48"/>
    </reaction>
</comment>
<proteinExistence type="inferred from homology"/>
<sequence length="165" mass="18717">MISVLFVCLGNICRSPMAEAVFRQQVKEAGLEDHIRIDSAGTGDWHIGHPPHEGTRKLLDQKRIAWSGMVARQVTQEDMRQFDYIVAMDDSNRRNLRAIIAKQTTSSDQRGELEAKLFRLLDLVPENKIEDVPDPYYTGNFDEVYDLVAAGCAALLRKIKTERLS</sequence>
<evidence type="ECO:0000256" key="6">
    <source>
        <dbReference type="PIRSR" id="PIRSR617867-1"/>
    </source>
</evidence>
<dbReference type="Gene3D" id="3.40.50.2300">
    <property type="match status" value="1"/>
</dbReference>
<dbReference type="InterPro" id="IPR036196">
    <property type="entry name" value="Ptyr_pPase_sf"/>
</dbReference>
<evidence type="ECO:0000313" key="9">
    <source>
        <dbReference type="Proteomes" id="UP000282311"/>
    </source>
</evidence>
<evidence type="ECO:0000256" key="3">
    <source>
        <dbReference type="ARBA" id="ARBA00022801"/>
    </source>
</evidence>
<evidence type="ECO:0000259" key="7">
    <source>
        <dbReference type="SMART" id="SM00226"/>
    </source>
</evidence>
<feature type="domain" description="Phosphotyrosine protein phosphatase I" evidence="7">
    <location>
        <begin position="2"/>
        <end position="158"/>
    </location>
</feature>
<dbReference type="InterPro" id="IPR017867">
    <property type="entry name" value="Tyr_phospatase_low_mol_wt"/>
</dbReference>
<dbReference type="CDD" id="cd16343">
    <property type="entry name" value="LMWPTP"/>
    <property type="match status" value="1"/>
</dbReference>
<evidence type="ECO:0000256" key="2">
    <source>
        <dbReference type="ARBA" id="ARBA00013064"/>
    </source>
</evidence>
<dbReference type="GO" id="GO:0004725">
    <property type="term" value="F:protein tyrosine phosphatase activity"/>
    <property type="evidence" value="ECO:0007669"/>
    <property type="project" value="UniProtKB-EC"/>
</dbReference>
<dbReference type="Proteomes" id="UP000282311">
    <property type="component" value="Unassembled WGS sequence"/>
</dbReference>
<evidence type="ECO:0000256" key="5">
    <source>
        <dbReference type="ARBA" id="ARBA00051722"/>
    </source>
</evidence>
<feature type="active site" description="Nucleophile" evidence="6">
    <location>
        <position position="8"/>
    </location>
</feature>
<name>A0A3B0CTH0_9BACL</name>
<evidence type="ECO:0000256" key="1">
    <source>
        <dbReference type="ARBA" id="ARBA00011063"/>
    </source>
</evidence>
<dbReference type="FunFam" id="3.40.50.2300:FF:000113">
    <property type="entry name" value="Low molecular weight protein-tyrosine-phosphatase"/>
    <property type="match status" value="1"/>
</dbReference>